<dbReference type="InterPro" id="IPR006683">
    <property type="entry name" value="Thioestr_dom"/>
</dbReference>
<dbReference type="CDD" id="cd03443">
    <property type="entry name" value="PaaI_thioesterase"/>
    <property type="match status" value="1"/>
</dbReference>
<accession>A0A5S5MD65</accession>
<evidence type="ECO:0000313" key="3">
    <source>
        <dbReference type="EMBL" id="TYT73658.1"/>
    </source>
</evidence>
<dbReference type="GO" id="GO:0016790">
    <property type="term" value="F:thiolester hydrolase activity"/>
    <property type="evidence" value="ECO:0007669"/>
    <property type="project" value="UniProtKB-ARBA"/>
</dbReference>
<keyword evidence="1" id="KW-1133">Transmembrane helix</keyword>
<dbReference type="InterPro" id="IPR029069">
    <property type="entry name" value="HotDog_dom_sf"/>
</dbReference>
<comment type="caution">
    <text evidence="3">The sequence shown here is derived from an EMBL/GenBank/DDBJ whole genome shotgun (WGS) entry which is preliminary data.</text>
</comment>
<dbReference type="OrthoDB" id="9813282at2"/>
<keyword evidence="1" id="KW-0812">Transmembrane</keyword>
<dbReference type="SUPFAM" id="SSF54637">
    <property type="entry name" value="Thioesterase/thiol ester dehydrase-isomerase"/>
    <property type="match status" value="1"/>
</dbReference>
<feature type="domain" description="Thioesterase" evidence="2">
    <location>
        <begin position="131"/>
        <end position="206"/>
    </location>
</feature>
<evidence type="ECO:0000313" key="4">
    <source>
        <dbReference type="Proteomes" id="UP000321899"/>
    </source>
</evidence>
<organism evidence="3 4">
    <name type="scientific">Desulfobotulus mexicanus</name>
    <dbReference type="NCBI Taxonomy" id="2586642"/>
    <lineage>
        <taxon>Bacteria</taxon>
        <taxon>Pseudomonadati</taxon>
        <taxon>Thermodesulfobacteriota</taxon>
        <taxon>Desulfobacteria</taxon>
        <taxon>Desulfobacterales</taxon>
        <taxon>Desulfobacteraceae</taxon>
        <taxon>Desulfobotulus</taxon>
    </lineage>
</organism>
<gene>
    <name evidence="3" type="ORF">FIM25_13975</name>
</gene>
<dbReference type="Pfam" id="PF03061">
    <property type="entry name" value="4HBT"/>
    <property type="match status" value="1"/>
</dbReference>
<proteinExistence type="predicted"/>
<reference evidence="3 4" key="1">
    <citation type="submission" date="2019-06" db="EMBL/GenBank/DDBJ databases">
        <title>Desulfobotulus mexicanus sp. nov., a novel sulfate-reducing bacterium isolated from the sediment of an alkaline crater lake in Mexico.</title>
        <authorList>
            <person name="Hirschler-Rea A."/>
        </authorList>
    </citation>
    <scope>NUCLEOTIDE SEQUENCE [LARGE SCALE GENOMIC DNA]</scope>
    <source>
        <strain evidence="3 4">PAR22N</strain>
    </source>
</reference>
<keyword evidence="1" id="KW-0472">Membrane</keyword>
<keyword evidence="4" id="KW-1185">Reference proteome</keyword>
<dbReference type="EMBL" id="VDMB01000023">
    <property type="protein sequence ID" value="TYT73658.1"/>
    <property type="molecule type" value="Genomic_DNA"/>
</dbReference>
<evidence type="ECO:0000256" key="1">
    <source>
        <dbReference type="SAM" id="Phobius"/>
    </source>
</evidence>
<protein>
    <submittedName>
        <fullName evidence="3">PaaI family thioesterase</fullName>
    </submittedName>
</protein>
<dbReference type="Gene3D" id="3.10.129.10">
    <property type="entry name" value="Hotdog Thioesterase"/>
    <property type="match status" value="1"/>
</dbReference>
<sequence>MNNNSGPAYNTARKALFIRSFNVPFLFLQDPFFTQLYLTLLVFLIRSGKRRMYVFGTALKKIWKVEKAVQEKFNSHEGILRKLKSMGQNMGDGFVLPPCFETLNGIFTEYLPGAYLSCRFMHEKGLANPAGSLQGGFLMAAFDNVFGPFSILESGRAAVSLELNGTFLRPLMVEDLSYDIRVSLVEKSARFLVMEAEARDSQMRLAAKAHSRMFFL</sequence>
<feature type="transmembrane region" description="Helical" evidence="1">
    <location>
        <begin position="26"/>
        <end position="45"/>
    </location>
</feature>
<dbReference type="Proteomes" id="UP000321899">
    <property type="component" value="Unassembled WGS sequence"/>
</dbReference>
<name>A0A5S5MD65_9BACT</name>
<dbReference type="AlphaFoldDB" id="A0A5S5MD65"/>
<evidence type="ECO:0000259" key="2">
    <source>
        <dbReference type="Pfam" id="PF03061"/>
    </source>
</evidence>